<sequence length="1116" mass="125254">MQVTSIHQFSFACSTGDGVTNSLFYIRKLLREFGFHSEIYSETIPNELRSEIKDLSELVDEDGTLLLSHHCMGYDNWKWLLGLRVPKVMVYHNITPIELLPDDGDIRRWAQLGRDQLHEWAPHFLGAIGVSSLNSEELTSNSYANVATIPLLVDFEKLRQVTPDFSGFDEFQHTYNVLFVGRICENKKQDELIEMMHHLRYRSRSPVRLILAGAVTSGLYKAVIEKRIRELGLDAHVSFVGKVSDERLLGLYQSADVFVSMSAHEGFGMPLIEAMQYELPVIARNSSNIAATLGSGGMLLPSHTNPWEFAQAVAKLMDAPALRRQILAKQHDNLERFSKRTVLSQLSTYLQQIGVTIPKPVEIQQGFDFSSRWRIEGPFDSTYSLAIVNRQLALALQAQGVDVSLRSHEGHGDFAPSASFLQSDPQCAHMYQRELSEKMPPYAALRFCYPPYVNDMAASVRVVHSYGWEETGFPQDYVDGFNRRLDLLTVLSNSVAKNLRDSGVRIPIAVTGAGVDHLLNLEPESLPVGLLDDCKQFTFLHISSCFPRKAVDVLLRAYGDAFRSTDDVSLLIKTFHNIHNEVQQQVDALRENDPEFPHVLISFEELSQAQMVSLYRAADAFVAPSRGEGLGLPMAEAMLFDLPVITNGWGGQTDFCDASTAWVCDFQFAKADTHLSLTHSLWAEPSMGHLTQLLREVHALDDADRRRKTDEAKKRVTQSLSWSKVAANVIAAMAALKQEALQPNTPKIGWLSTWNARCGIANYSQSLVQAIPQNRLLILANHIAERVEIDGPNVIRCWNASDSESLDYVLETALEQGLKSIVIQYNFSFFTLNTLALFIRRLKSEGISVFIFFHSTADVVLPEQTKSLRTIQHELQMVDRIFVHGIDDMNRLKAWGLLDNVIYFPHGIPRAQNQSSEPIALDSQEIVIASYGFLLPHKGILELIEAFAMLLDQRSNLHLLLLNAIYPVSVSQDLARQCRARITQLQLQDKITFISDFLTEAETQQLLSESDVIVFPYQETQESSSAAVRVGLAARKPVVVTPLSIFEDVDNVVLKLPGTNATQIAEGLHKLLATPETFLQRQEIADQWLSERDWPGLSNRLLNIIDGLANSFEVKA</sequence>
<dbReference type="Pfam" id="PF13692">
    <property type="entry name" value="Glyco_trans_1_4"/>
    <property type="match status" value="1"/>
</dbReference>
<dbReference type="PANTHER" id="PTHR46656">
    <property type="entry name" value="PUTATIVE-RELATED"/>
    <property type="match status" value="1"/>
</dbReference>
<dbReference type="InterPro" id="IPR001296">
    <property type="entry name" value="Glyco_trans_1"/>
</dbReference>
<name>A0ABR6WZY1_9BURK</name>
<evidence type="ECO:0000313" key="2">
    <source>
        <dbReference type="EMBL" id="MBC3806254.1"/>
    </source>
</evidence>
<keyword evidence="3" id="KW-1185">Reference proteome</keyword>
<comment type="caution">
    <text evidence="2">The sequence shown here is derived from an EMBL/GenBank/DDBJ whole genome shotgun (WGS) entry which is preliminary data.</text>
</comment>
<dbReference type="Pfam" id="PF00534">
    <property type="entry name" value="Glycos_transf_1"/>
    <property type="match status" value="2"/>
</dbReference>
<proteinExistence type="predicted"/>
<feature type="domain" description="Glycosyl transferase family 1" evidence="1">
    <location>
        <begin position="915"/>
        <end position="1077"/>
    </location>
</feature>
<dbReference type="Gene3D" id="3.40.50.2000">
    <property type="entry name" value="Glycogen Phosphorylase B"/>
    <property type="match status" value="3"/>
</dbReference>
<dbReference type="EMBL" id="JACOFW010000002">
    <property type="protein sequence ID" value="MBC3806254.1"/>
    <property type="molecule type" value="Genomic_DNA"/>
</dbReference>
<dbReference type="RefSeq" id="WP_186921186.1">
    <property type="nucleotide sequence ID" value="NZ_JACOFW010000002.1"/>
</dbReference>
<accession>A0ABR6WZY1</accession>
<dbReference type="PANTHER" id="PTHR46656:SF3">
    <property type="entry name" value="PUTATIVE-RELATED"/>
    <property type="match status" value="1"/>
</dbReference>
<evidence type="ECO:0000259" key="1">
    <source>
        <dbReference type="Pfam" id="PF00534"/>
    </source>
</evidence>
<evidence type="ECO:0000313" key="3">
    <source>
        <dbReference type="Proteomes" id="UP000648257"/>
    </source>
</evidence>
<gene>
    <name evidence="2" type="ORF">H8K52_02705</name>
</gene>
<organism evidence="2 3">
    <name type="scientific">Undibacterium seohonense</name>
    <dbReference type="NCBI Taxonomy" id="1344950"/>
    <lineage>
        <taxon>Bacteria</taxon>
        <taxon>Pseudomonadati</taxon>
        <taxon>Pseudomonadota</taxon>
        <taxon>Betaproteobacteria</taxon>
        <taxon>Burkholderiales</taxon>
        <taxon>Oxalobacteraceae</taxon>
        <taxon>Undibacterium</taxon>
    </lineage>
</organism>
<protein>
    <submittedName>
        <fullName evidence="2">Glycosyltransferase</fullName>
    </submittedName>
</protein>
<dbReference type="SUPFAM" id="SSF53756">
    <property type="entry name" value="UDP-Glycosyltransferase/glycogen phosphorylase"/>
    <property type="match status" value="3"/>
</dbReference>
<dbReference type="Proteomes" id="UP000648257">
    <property type="component" value="Unassembled WGS sequence"/>
</dbReference>
<dbReference type="CDD" id="cd03801">
    <property type="entry name" value="GT4_PimA-like"/>
    <property type="match status" value="2"/>
</dbReference>
<reference evidence="2 3" key="1">
    <citation type="submission" date="2020-08" db="EMBL/GenBank/DDBJ databases">
        <title>Novel species isolated from subtropical streams in China.</title>
        <authorList>
            <person name="Lu H."/>
        </authorList>
    </citation>
    <scope>NUCLEOTIDE SEQUENCE [LARGE SCALE GENOMIC DNA]</scope>
    <source>
        <strain evidence="2 3">KACC 16656</strain>
    </source>
</reference>
<feature type="domain" description="Glycosyl transferase family 1" evidence="1">
    <location>
        <begin position="175"/>
        <end position="326"/>
    </location>
</feature>